<dbReference type="Gene3D" id="2.10.10.20">
    <property type="entry name" value="Carbohydrate-binding module superfamily 5/12"/>
    <property type="match status" value="1"/>
</dbReference>
<dbReference type="InterPro" id="IPR036573">
    <property type="entry name" value="CBM_sf_5/12"/>
</dbReference>
<dbReference type="EMBL" id="JAKFGM010000001">
    <property type="protein sequence ID" value="MCF2514435.1"/>
    <property type="molecule type" value="Genomic_DNA"/>
</dbReference>
<dbReference type="GO" id="GO:0005576">
    <property type="term" value="C:extracellular region"/>
    <property type="evidence" value="ECO:0007669"/>
    <property type="project" value="InterPro"/>
</dbReference>
<feature type="region of interest" description="Disordered" evidence="1">
    <location>
        <begin position="103"/>
        <end position="129"/>
    </location>
</feature>
<name>A0A9X1TWU4_9SPHN</name>
<reference evidence="2" key="1">
    <citation type="submission" date="2022-01" db="EMBL/GenBank/DDBJ databases">
        <authorList>
            <person name="Jo J.-H."/>
            <person name="Im W.-T."/>
        </authorList>
    </citation>
    <scope>NUCLEOTIDE SEQUENCE</scope>
    <source>
        <strain evidence="2">G124</strain>
    </source>
</reference>
<evidence type="ECO:0000256" key="1">
    <source>
        <dbReference type="SAM" id="MobiDB-lite"/>
    </source>
</evidence>
<keyword evidence="3" id="KW-1185">Reference proteome</keyword>
<dbReference type="GO" id="GO:0030246">
    <property type="term" value="F:carbohydrate binding"/>
    <property type="evidence" value="ECO:0007669"/>
    <property type="project" value="InterPro"/>
</dbReference>
<organism evidence="2 3">
    <name type="scientific">Sphingomonas cremea</name>
    <dbReference type="NCBI Taxonomy" id="2904799"/>
    <lineage>
        <taxon>Bacteria</taxon>
        <taxon>Pseudomonadati</taxon>
        <taxon>Pseudomonadota</taxon>
        <taxon>Alphaproteobacteria</taxon>
        <taxon>Sphingomonadales</taxon>
        <taxon>Sphingomonadaceae</taxon>
        <taxon>Sphingomonas</taxon>
    </lineage>
</organism>
<evidence type="ECO:0000313" key="2">
    <source>
        <dbReference type="EMBL" id="MCF2514435.1"/>
    </source>
</evidence>
<comment type="caution">
    <text evidence="2">The sequence shown here is derived from an EMBL/GenBank/DDBJ whole genome shotgun (WGS) entry which is preliminary data.</text>
</comment>
<proteinExistence type="predicted"/>
<protein>
    <submittedName>
        <fullName evidence="2">Uncharacterized protein</fullName>
    </submittedName>
</protein>
<dbReference type="SUPFAM" id="SSF51055">
    <property type="entry name" value="Carbohydrate binding domain"/>
    <property type="match status" value="1"/>
</dbReference>
<dbReference type="AlphaFoldDB" id="A0A9X1TWU4"/>
<accession>A0A9X1TWU4</accession>
<gene>
    <name evidence="2" type="ORF">LVY65_05060</name>
</gene>
<dbReference type="GO" id="GO:0005975">
    <property type="term" value="P:carbohydrate metabolic process"/>
    <property type="evidence" value="ECO:0007669"/>
    <property type="project" value="InterPro"/>
</dbReference>
<evidence type="ECO:0000313" key="3">
    <source>
        <dbReference type="Proteomes" id="UP001139410"/>
    </source>
</evidence>
<sequence>MERRSGNGEALWVQVAAAGRRAVVETKALPSYERSTPAMRMAAEARGCGVAMARALAERVADLERRQAEGTVKYVGVWQPGTHYSKGNLVTFHGSAWHCNGPTNGKPGEDHDGWTLAVRRGKDGRDARP</sequence>
<dbReference type="GO" id="GO:0004553">
    <property type="term" value="F:hydrolase activity, hydrolyzing O-glycosyl compounds"/>
    <property type="evidence" value="ECO:0007669"/>
    <property type="project" value="InterPro"/>
</dbReference>
<dbReference type="Proteomes" id="UP001139410">
    <property type="component" value="Unassembled WGS sequence"/>
</dbReference>
<feature type="compositionally biased region" description="Basic and acidic residues" evidence="1">
    <location>
        <begin position="120"/>
        <end position="129"/>
    </location>
</feature>
<dbReference type="RefSeq" id="WP_235066898.1">
    <property type="nucleotide sequence ID" value="NZ_JAKFGM010000001.1"/>
</dbReference>